<evidence type="ECO:0000313" key="3">
    <source>
        <dbReference type="Proteomes" id="UP000011083"/>
    </source>
</evidence>
<evidence type="ECO:0000256" key="1">
    <source>
        <dbReference type="SAM" id="MobiDB-lite"/>
    </source>
</evidence>
<dbReference type="VEuPathDB" id="AmoebaDB:ACA1_074390"/>
<dbReference type="GeneID" id="14924961"/>
<evidence type="ECO:0000313" key="2">
    <source>
        <dbReference type="EMBL" id="ELR23872.1"/>
    </source>
</evidence>
<proteinExistence type="predicted"/>
<protein>
    <submittedName>
        <fullName evidence="2">Uncharacterized protein</fullName>
    </submittedName>
</protein>
<dbReference type="RefSeq" id="XP_004353400.1">
    <property type="nucleotide sequence ID" value="XM_004353348.1"/>
</dbReference>
<keyword evidence="3" id="KW-1185">Reference proteome</keyword>
<name>L8HF42_ACACF</name>
<accession>L8HF42</accession>
<dbReference type="Proteomes" id="UP000011083">
    <property type="component" value="Unassembled WGS sequence"/>
</dbReference>
<feature type="region of interest" description="Disordered" evidence="1">
    <location>
        <begin position="1"/>
        <end position="30"/>
    </location>
</feature>
<reference evidence="2 3" key="1">
    <citation type="journal article" date="2013" name="Genome Biol.">
        <title>Genome of Acanthamoeba castellanii highlights extensive lateral gene transfer and early evolution of tyrosine kinase signaling.</title>
        <authorList>
            <person name="Clarke M."/>
            <person name="Lohan A.J."/>
            <person name="Liu B."/>
            <person name="Lagkouvardos I."/>
            <person name="Roy S."/>
            <person name="Zafar N."/>
            <person name="Bertelli C."/>
            <person name="Schilde C."/>
            <person name="Kianianmomeni A."/>
            <person name="Burglin T.R."/>
            <person name="Frech C."/>
            <person name="Turcotte B."/>
            <person name="Kopec K.O."/>
            <person name="Synnott J.M."/>
            <person name="Choo C."/>
            <person name="Paponov I."/>
            <person name="Finkler A."/>
            <person name="Soon Heng Tan C."/>
            <person name="Hutchins A.P."/>
            <person name="Weinmeier T."/>
            <person name="Rattei T."/>
            <person name="Chu J.S."/>
            <person name="Gimenez G."/>
            <person name="Irimia M."/>
            <person name="Rigden D.J."/>
            <person name="Fitzpatrick D.A."/>
            <person name="Lorenzo-Morales J."/>
            <person name="Bateman A."/>
            <person name="Chiu C.H."/>
            <person name="Tang P."/>
            <person name="Hegemann P."/>
            <person name="Fromm H."/>
            <person name="Raoult D."/>
            <person name="Greub G."/>
            <person name="Miranda-Saavedra D."/>
            <person name="Chen N."/>
            <person name="Nash P."/>
            <person name="Ginger M.L."/>
            <person name="Horn M."/>
            <person name="Schaap P."/>
            <person name="Caler L."/>
            <person name="Loftus B."/>
        </authorList>
    </citation>
    <scope>NUCLEOTIDE SEQUENCE [LARGE SCALE GENOMIC DNA]</scope>
    <source>
        <strain evidence="2 3">Neff</strain>
    </source>
</reference>
<dbReference type="EMBL" id="KB007842">
    <property type="protein sequence ID" value="ELR23872.1"/>
    <property type="molecule type" value="Genomic_DNA"/>
</dbReference>
<gene>
    <name evidence="2" type="ORF">ACA1_074390</name>
</gene>
<feature type="non-terminal residue" evidence="2">
    <location>
        <position position="30"/>
    </location>
</feature>
<dbReference type="AlphaFoldDB" id="L8HF42"/>
<organism evidence="2 3">
    <name type="scientific">Acanthamoeba castellanii (strain ATCC 30010 / Neff)</name>
    <dbReference type="NCBI Taxonomy" id="1257118"/>
    <lineage>
        <taxon>Eukaryota</taxon>
        <taxon>Amoebozoa</taxon>
        <taxon>Discosea</taxon>
        <taxon>Longamoebia</taxon>
        <taxon>Centramoebida</taxon>
        <taxon>Acanthamoebidae</taxon>
        <taxon>Acanthamoeba</taxon>
    </lineage>
</organism>
<sequence length="30" mass="2996">MGGCGSKGAHTRSPGSSGIKMTNERSDESA</sequence>
<dbReference type="KEGG" id="acan:ACA1_074390"/>